<reference evidence="7 8" key="1">
    <citation type="submission" date="2022-05" db="EMBL/GenBank/DDBJ databases">
        <authorList>
            <consortium name="Genoscope - CEA"/>
            <person name="William W."/>
        </authorList>
    </citation>
    <scope>NUCLEOTIDE SEQUENCE [LARGE SCALE GENOMIC DNA]</scope>
</reference>
<feature type="region of interest" description="Disordered" evidence="6">
    <location>
        <begin position="284"/>
        <end position="305"/>
    </location>
</feature>
<evidence type="ECO:0000313" key="7">
    <source>
        <dbReference type="EMBL" id="CAH3143642.1"/>
    </source>
</evidence>
<evidence type="ECO:0000313" key="8">
    <source>
        <dbReference type="Proteomes" id="UP001159405"/>
    </source>
</evidence>
<protein>
    <recommendedName>
        <fullName evidence="9">Endonuclease V</fullName>
    </recommendedName>
</protein>
<dbReference type="PANTHER" id="PTHR28511">
    <property type="entry name" value="ENDONUCLEASE V"/>
    <property type="match status" value="1"/>
</dbReference>
<evidence type="ECO:0000256" key="3">
    <source>
        <dbReference type="ARBA" id="ARBA00022722"/>
    </source>
</evidence>
<dbReference type="PANTHER" id="PTHR28511:SF1">
    <property type="entry name" value="ENDONUCLEASE V"/>
    <property type="match status" value="1"/>
</dbReference>
<accession>A0ABN8PKB6</accession>
<evidence type="ECO:0008006" key="9">
    <source>
        <dbReference type="Google" id="ProtNLM"/>
    </source>
</evidence>
<dbReference type="Pfam" id="PF04493">
    <property type="entry name" value="Endonuclease_5"/>
    <property type="match status" value="1"/>
</dbReference>
<keyword evidence="5" id="KW-0378">Hydrolase</keyword>
<feature type="compositionally biased region" description="Basic and acidic residues" evidence="6">
    <location>
        <begin position="284"/>
        <end position="294"/>
    </location>
</feature>
<evidence type="ECO:0000256" key="1">
    <source>
        <dbReference type="ARBA" id="ARBA00004496"/>
    </source>
</evidence>
<evidence type="ECO:0000256" key="5">
    <source>
        <dbReference type="ARBA" id="ARBA00022801"/>
    </source>
</evidence>
<dbReference type="HAMAP" id="MF_00801">
    <property type="entry name" value="Endonuclease_5"/>
    <property type="match status" value="1"/>
</dbReference>
<dbReference type="Gene3D" id="3.30.2170.10">
    <property type="entry name" value="archaeoglobus fulgidus dsm 4304 superfamily"/>
    <property type="match status" value="1"/>
</dbReference>
<keyword evidence="8" id="KW-1185">Reference proteome</keyword>
<keyword evidence="4" id="KW-0255">Endonuclease</keyword>
<dbReference type="CDD" id="cd06559">
    <property type="entry name" value="Endonuclease_V"/>
    <property type="match status" value="1"/>
</dbReference>
<feature type="compositionally biased region" description="Polar residues" evidence="6">
    <location>
        <begin position="295"/>
        <end position="305"/>
    </location>
</feature>
<gene>
    <name evidence="7" type="ORF">PLOB_00043542</name>
</gene>
<proteinExistence type="inferred from homology"/>
<evidence type="ECO:0000256" key="6">
    <source>
        <dbReference type="SAM" id="MobiDB-lite"/>
    </source>
</evidence>
<evidence type="ECO:0000256" key="2">
    <source>
        <dbReference type="ARBA" id="ARBA00022490"/>
    </source>
</evidence>
<name>A0ABN8PKB6_9CNID</name>
<organism evidence="7 8">
    <name type="scientific">Porites lobata</name>
    <dbReference type="NCBI Taxonomy" id="104759"/>
    <lineage>
        <taxon>Eukaryota</taxon>
        <taxon>Metazoa</taxon>
        <taxon>Cnidaria</taxon>
        <taxon>Anthozoa</taxon>
        <taxon>Hexacorallia</taxon>
        <taxon>Scleractinia</taxon>
        <taxon>Fungiina</taxon>
        <taxon>Poritidae</taxon>
        <taxon>Porites</taxon>
    </lineage>
</organism>
<dbReference type="EMBL" id="CALNXK010000071">
    <property type="protein sequence ID" value="CAH3143642.1"/>
    <property type="molecule type" value="Genomic_DNA"/>
</dbReference>
<comment type="subcellular location">
    <subcellularLocation>
        <location evidence="1">Cytoplasm</location>
    </subcellularLocation>
</comment>
<dbReference type="Proteomes" id="UP001159405">
    <property type="component" value="Unassembled WGS sequence"/>
</dbReference>
<comment type="caution">
    <text evidence="7">The sequence shown here is derived from an EMBL/GenBank/DDBJ whole genome shotgun (WGS) entry which is preliminary data.</text>
</comment>
<keyword evidence="2" id="KW-0963">Cytoplasm</keyword>
<sequence length="305" mass="34067">MASNDSEESEQLVENEIVETWKREQIELKKKLVTEDCINWGVSSDEPFSELNLIGGVDISFPKGDADHACACLIVLSFPDLKVVYEDLTMVHLSSPYVPEYLAFREVEFLVNCVSRLLKSKPELVPQVILVDGNGMLHPRGFGIACHLGVLTGIPTVGVAKTLFHVDGIQRDSQHADQVKNLLKTSGDSFPLQGSSGTIWGKALRSTDRSCNPIYVSVGHKIGLETAVRLTHACCQYRIPEPIRQADIRSREYLRQHYMEELKSCSCKKDTTINNEILTVEKDQQGNGESHLEELQQSVDDINLE</sequence>
<keyword evidence="3" id="KW-0540">Nuclease</keyword>
<dbReference type="InterPro" id="IPR007581">
    <property type="entry name" value="Endonuclease-V"/>
</dbReference>
<evidence type="ECO:0000256" key="4">
    <source>
        <dbReference type="ARBA" id="ARBA00022759"/>
    </source>
</evidence>